<evidence type="ECO:0000256" key="1">
    <source>
        <dbReference type="SAM" id="MobiDB-lite"/>
    </source>
</evidence>
<evidence type="ECO:0000313" key="2">
    <source>
        <dbReference type="EMBL" id="MDC8770581.1"/>
    </source>
</evidence>
<organism evidence="2 3">
    <name type="scientific">Roseateles albus</name>
    <dbReference type="NCBI Taxonomy" id="2987525"/>
    <lineage>
        <taxon>Bacteria</taxon>
        <taxon>Pseudomonadati</taxon>
        <taxon>Pseudomonadota</taxon>
        <taxon>Betaproteobacteria</taxon>
        <taxon>Burkholderiales</taxon>
        <taxon>Sphaerotilaceae</taxon>
        <taxon>Roseateles</taxon>
    </lineage>
</organism>
<dbReference type="EMBL" id="JAQQXT010000002">
    <property type="protein sequence ID" value="MDC8770581.1"/>
    <property type="molecule type" value="Genomic_DNA"/>
</dbReference>
<proteinExistence type="predicted"/>
<accession>A0ABT5KCR7</accession>
<dbReference type="InterPro" id="IPR025350">
    <property type="entry name" value="DUF4254"/>
</dbReference>
<dbReference type="Proteomes" id="UP001221189">
    <property type="component" value="Unassembled WGS sequence"/>
</dbReference>
<name>A0ABT5KCR7_9BURK</name>
<keyword evidence="3" id="KW-1185">Reference proteome</keyword>
<dbReference type="Pfam" id="PF14063">
    <property type="entry name" value="DUF4254"/>
    <property type="match status" value="1"/>
</dbReference>
<dbReference type="RefSeq" id="WP_273599014.1">
    <property type="nucleotide sequence ID" value="NZ_JAQQXT010000002.1"/>
</dbReference>
<comment type="caution">
    <text evidence="2">The sequence shown here is derived from an EMBL/GenBank/DDBJ whole genome shotgun (WGS) entry which is preliminary data.</text>
</comment>
<protein>
    <submittedName>
        <fullName evidence="2">DUF4254 domain-containing protein</fullName>
    </submittedName>
</protein>
<sequence>MPSSAQAPIALPTAREIIALQTVALELGLPATAPVADDLLGWISVNHFYNASLWGEEDLARRQQAQDADIVANKRAIDRFNQARNDAIERIDEFLLSALGLVDAASIGSPTPRSTQGPGARLNSETAGSMVDRMSIMSLKVEAMRLQTLRSDVDEEHRAVCSERLARLRQQRSDLGDCFDALLADSLAGRAYFKVYRQFKMYNDPRLNPALVMEQSTATSPSPSKA</sequence>
<gene>
    <name evidence="2" type="ORF">PRZ03_03270</name>
</gene>
<feature type="region of interest" description="Disordered" evidence="1">
    <location>
        <begin position="107"/>
        <end position="126"/>
    </location>
</feature>
<reference evidence="2 3" key="1">
    <citation type="submission" date="2022-10" db="EMBL/GenBank/DDBJ databases">
        <title>Paucibacter sp. hw1 Genome sequencing.</title>
        <authorList>
            <person name="Park S."/>
        </authorList>
    </citation>
    <scope>NUCLEOTIDE SEQUENCE [LARGE SCALE GENOMIC DNA]</scope>
    <source>
        <strain evidence="3">hw1</strain>
    </source>
</reference>
<evidence type="ECO:0000313" key="3">
    <source>
        <dbReference type="Proteomes" id="UP001221189"/>
    </source>
</evidence>
<feature type="compositionally biased region" description="Polar residues" evidence="1">
    <location>
        <begin position="108"/>
        <end position="126"/>
    </location>
</feature>